<dbReference type="AlphaFoldDB" id="A0A1M6UD85"/>
<dbReference type="PROSITE" id="PS01124">
    <property type="entry name" value="HTH_ARAC_FAMILY_2"/>
    <property type="match status" value="1"/>
</dbReference>
<keyword evidence="3" id="KW-1185">Reference proteome</keyword>
<accession>A0A1M6UD85</accession>
<dbReference type="Proteomes" id="UP000184364">
    <property type="component" value="Unassembled WGS sequence"/>
</dbReference>
<dbReference type="STRING" id="1302687.SAMN05444267_1006132"/>
<dbReference type="EMBL" id="FRAV01000006">
    <property type="protein sequence ID" value="SHK67202.1"/>
    <property type="molecule type" value="Genomic_DNA"/>
</dbReference>
<feature type="domain" description="HTH araC/xylS-type" evidence="1">
    <location>
        <begin position="159"/>
        <end position="264"/>
    </location>
</feature>
<dbReference type="InterPro" id="IPR018060">
    <property type="entry name" value="HTH_AraC"/>
</dbReference>
<organism evidence="2 3">
    <name type="scientific">Chryseobacterium polytrichastri</name>
    <dbReference type="NCBI Taxonomy" id="1302687"/>
    <lineage>
        <taxon>Bacteria</taxon>
        <taxon>Pseudomonadati</taxon>
        <taxon>Bacteroidota</taxon>
        <taxon>Flavobacteriia</taxon>
        <taxon>Flavobacteriales</taxon>
        <taxon>Weeksellaceae</taxon>
        <taxon>Chryseobacterium group</taxon>
        <taxon>Chryseobacterium</taxon>
    </lineage>
</organism>
<evidence type="ECO:0000259" key="1">
    <source>
        <dbReference type="PROSITE" id="PS01124"/>
    </source>
</evidence>
<gene>
    <name evidence="2" type="ORF">SAMN05444267_1006132</name>
</gene>
<protein>
    <recommendedName>
        <fullName evidence="1">HTH araC/xylS-type domain-containing protein</fullName>
    </recommendedName>
</protein>
<evidence type="ECO:0000313" key="3">
    <source>
        <dbReference type="Proteomes" id="UP000184364"/>
    </source>
</evidence>
<dbReference type="Gene3D" id="1.10.10.60">
    <property type="entry name" value="Homeodomain-like"/>
    <property type="match status" value="1"/>
</dbReference>
<dbReference type="OrthoDB" id="635259at2"/>
<dbReference type="GO" id="GO:0003700">
    <property type="term" value="F:DNA-binding transcription factor activity"/>
    <property type="evidence" value="ECO:0007669"/>
    <property type="project" value="InterPro"/>
</dbReference>
<dbReference type="RefSeq" id="WP_073291673.1">
    <property type="nucleotide sequence ID" value="NZ_FRAV01000006.1"/>
</dbReference>
<evidence type="ECO:0000313" key="2">
    <source>
        <dbReference type="EMBL" id="SHK67202.1"/>
    </source>
</evidence>
<proteinExistence type="predicted"/>
<dbReference type="GO" id="GO:0043565">
    <property type="term" value="F:sequence-specific DNA binding"/>
    <property type="evidence" value="ECO:0007669"/>
    <property type="project" value="InterPro"/>
</dbReference>
<reference evidence="3" key="1">
    <citation type="submission" date="2016-11" db="EMBL/GenBank/DDBJ databases">
        <authorList>
            <person name="Varghese N."/>
            <person name="Submissions S."/>
        </authorList>
    </citation>
    <scope>NUCLEOTIDE SEQUENCE [LARGE SCALE GENOMIC DNA]</scope>
    <source>
        <strain evidence="3">DSM 26899</strain>
    </source>
</reference>
<sequence length="274" mass="32405">MQELQPEYNQFRISVPIEFESIFSHFYFAENNSDQPVTKTLLPTFQTILLFCFGKNASMKTKEKTIISVDKCITFGPIRHSFEYTLPSKTSILVANFKDDAFYRFFGKAMISNHFAIHPDQLLTENCFTDLWYELSQINSTQEQVNHILKFSQPYVQDQDSTSQLLSNFKDENVNPIKAIAEKTNQSERNIQLKQKEKFGYSSKEINRYNRFLKAIHLIEKEIENQHKVEWFNIINECNYYDQSQLIHDFKHFLSIPPSQYVKFQQDICNPRSE</sequence>
<name>A0A1M6UD85_9FLAO</name>